<organism evidence="2 3">
    <name type="scientific">Reyranella soli</name>
    <dbReference type="NCBI Taxonomy" id="1230389"/>
    <lineage>
        <taxon>Bacteria</taxon>
        <taxon>Pseudomonadati</taxon>
        <taxon>Pseudomonadota</taxon>
        <taxon>Alphaproteobacteria</taxon>
        <taxon>Hyphomicrobiales</taxon>
        <taxon>Reyranellaceae</taxon>
        <taxon>Reyranella</taxon>
    </lineage>
</organism>
<feature type="compositionally biased region" description="Basic and acidic residues" evidence="1">
    <location>
        <begin position="126"/>
        <end position="137"/>
    </location>
</feature>
<dbReference type="Proteomes" id="UP000321058">
    <property type="component" value="Unassembled WGS sequence"/>
</dbReference>
<name>A0A512NCK8_9HYPH</name>
<feature type="region of interest" description="Disordered" evidence="1">
    <location>
        <begin position="211"/>
        <end position="251"/>
    </location>
</feature>
<accession>A0A512NCK8</accession>
<feature type="region of interest" description="Disordered" evidence="1">
    <location>
        <begin position="339"/>
        <end position="374"/>
    </location>
</feature>
<dbReference type="EMBL" id="BKAJ01000069">
    <property type="protein sequence ID" value="GEP56683.1"/>
    <property type="molecule type" value="Genomic_DNA"/>
</dbReference>
<reference evidence="2 3" key="1">
    <citation type="submission" date="2019-07" db="EMBL/GenBank/DDBJ databases">
        <title>Whole genome shotgun sequence of Reyranella soli NBRC 108950.</title>
        <authorList>
            <person name="Hosoyama A."/>
            <person name="Uohara A."/>
            <person name="Ohji S."/>
            <person name="Ichikawa N."/>
        </authorList>
    </citation>
    <scope>NUCLEOTIDE SEQUENCE [LARGE SCALE GENOMIC DNA]</scope>
    <source>
        <strain evidence="2 3">NBRC 108950</strain>
    </source>
</reference>
<feature type="compositionally biased region" description="Low complexity" evidence="1">
    <location>
        <begin position="139"/>
        <end position="149"/>
    </location>
</feature>
<keyword evidence="3" id="KW-1185">Reference proteome</keyword>
<comment type="caution">
    <text evidence="2">The sequence shown here is derived from an EMBL/GenBank/DDBJ whole genome shotgun (WGS) entry which is preliminary data.</text>
</comment>
<evidence type="ECO:0000313" key="3">
    <source>
        <dbReference type="Proteomes" id="UP000321058"/>
    </source>
</evidence>
<dbReference type="AlphaFoldDB" id="A0A512NCK8"/>
<evidence type="ECO:0000313" key="2">
    <source>
        <dbReference type="EMBL" id="GEP56683.1"/>
    </source>
</evidence>
<gene>
    <name evidence="2" type="ORF">RSO01_38490</name>
</gene>
<proteinExistence type="predicted"/>
<dbReference type="RefSeq" id="WP_147150874.1">
    <property type="nucleotide sequence ID" value="NZ_BKAJ01000069.1"/>
</dbReference>
<evidence type="ECO:0000256" key="1">
    <source>
        <dbReference type="SAM" id="MobiDB-lite"/>
    </source>
</evidence>
<protein>
    <submittedName>
        <fullName evidence="2">Uncharacterized protein</fullName>
    </submittedName>
</protein>
<sequence>MFNVRPEAMIPWLHVEPPPADELPGFRMNPDGSVRGAQRGGTAGSFGFGMPLGTLTSPYAGAAQALAQPILRIPTPDLELLAQSTLPTGLAGLRAAPWDNVFGFNLSPEKALLGLNLVGSGSDAQRRETNWFEETRPESALPSSSDTAPTPTPPGAEDSTSLIPPQLPEWLYKVVTMPVPQLSTAFDPRTGRRIVPNEPLIGLARSYLTTNQNARGSEDTRPYVDDISPLPDLESPNTPSAERWPPSDTPVWQTDINSGPGVTTARPANSEPTPEAVMWNTWPQPLINGWPYAEADSAKREVSWPTVAMPQPIGVAPTPSVGPVADSNFILANAGDPELPQAEQRMPPPQDQPTEPKNPVTPTEPAGRLPERRTEALSRSIEDYRRATADQIDGLVSAIATYGSRIYEDSILKARDDLARLAERLRNDTTETTLSILNSFLCSMVHIGTTPYGALA</sequence>
<feature type="region of interest" description="Disordered" evidence="1">
    <location>
        <begin position="126"/>
        <end position="162"/>
    </location>
</feature>